<dbReference type="EMBL" id="LTAN01000007">
    <property type="protein sequence ID" value="OBR05678.1"/>
    <property type="molecule type" value="Genomic_DNA"/>
</dbReference>
<dbReference type="Proteomes" id="UP000092177">
    <property type="component" value="Unassembled WGS sequence"/>
</dbReference>
<evidence type="ECO:0000313" key="3">
    <source>
        <dbReference type="Proteomes" id="UP000092177"/>
    </source>
</evidence>
<accession>A0A1B7Y0Z0</accession>
<dbReference type="VEuPathDB" id="FungiDB:CH63R_09798"/>
<organism evidence="2 3">
    <name type="scientific">Colletotrichum higginsianum (strain IMI 349063)</name>
    <name type="common">Crucifer anthracnose fungus</name>
    <dbReference type="NCBI Taxonomy" id="759273"/>
    <lineage>
        <taxon>Eukaryota</taxon>
        <taxon>Fungi</taxon>
        <taxon>Dikarya</taxon>
        <taxon>Ascomycota</taxon>
        <taxon>Pezizomycotina</taxon>
        <taxon>Sordariomycetes</taxon>
        <taxon>Hypocreomycetidae</taxon>
        <taxon>Glomerellales</taxon>
        <taxon>Glomerellaceae</taxon>
        <taxon>Colletotrichum</taxon>
        <taxon>Colletotrichum destructivum species complex</taxon>
    </lineage>
</organism>
<keyword evidence="3" id="KW-1185">Reference proteome</keyword>
<proteinExistence type="predicted"/>
<protein>
    <submittedName>
        <fullName evidence="2">Uncharacterized protein</fullName>
    </submittedName>
</protein>
<feature type="region of interest" description="Disordered" evidence="1">
    <location>
        <begin position="16"/>
        <end position="36"/>
    </location>
</feature>
<dbReference type="RefSeq" id="XP_018154196.1">
    <property type="nucleotide sequence ID" value="XM_018304772.1"/>
</dbReference>
<name>A0A1B7Y0Z0_COLHI</name>
<dbReference type="KEGG" id="chig:CH63R_09798"/>
<comment type="caution">
    <text evidence="2">The sequence shown here is derived from an EMBL/GenBank/DDBJ whole genome shotgun (WGS) entry which is preliminary data.</text>
</comment>
<evidence type="ECO:0000256" key="1">
    <source>
        <dbReference type="SAM" id="MobiDB-lite"/>
    </source>
</evidence>
<dbReference type="GeneID" id="28868879"/>
<sequence>MCLSFVPEKPVAEVWFDNPDSDSDSGPESGPADHAVPPCEERRFRILKSLSQAVAAFAPLAFDTMGSVTGDESGSVGIGPVVYDWHEDELPGSVEGVPSFTERSLGETAGWSGDGRFTKGDHVAETV</sequence>
<gene>
    <name evidence="2" type="ORF">CH63R_09798</name>
</gene>
<reference evidence="3" key="1">
    <citation type="journal article" date="2017" name="BMC Genomics">
        <title>Gapless genome assembly of Colletotrichum higginsianum reveals chromosome structure and association of transposable elements with secondary metabolite gene clusters.</title>
        <authorList>
            <person name="Dallery J.-F."/>
            <person name="Lapalu N."/>
            <person name="Zampounis A."/>
            <person name="Pigne S."/>
            <person name="Luyten I."/>
            <person name="Amselem J."/>
            <person name="Wittenberg A.H.J."/>
            <person name="Zhou S."/>
            <person name="de Queiroz M.V."/>
            <person name="Robin G.P."/>
            <person name="Auger A."/>
            <person name="Hainaut M."/>
            <person name="Henrissat B."/>
            <person name="Kim K.-T."/>
            <person name="Lee Y.-H."/>
            <person name="Lespinet O."/>
            <person name="Schwartz D.C."/>
            <person name="Thon M.R."/>
            <person name="O'Connell R.J."/>
        </authorList>
    </citation>
    <scope>NUCLEOTIDE SEQUENCE [LARGE SCALE GENOMIC DNA]</scope>
    <source>
        <strain evidence="3">IMI 349063</strain>
    </source>
</reference>
<evidence type="ECO:0000313" key="2">
    <source>
        <dbReference type="EMBL" id="OBR05678.1"/>
    </source>
</evidence>
<dbReference type="AlphaFoldDB" id="A0A1B7Y0Z0"/>